<dbReference type="RefSeq" id="WP_153292555.1">
    <property type="nucleotide sequence ID" value="NZ_CP045643.1"/>
</dbReference>
<protein>
    <submittedName>
        <fullName evidence="3">Helicase</fullName>
    </submittedName>
</protein>
<sequence length="140" mass="15201">MVPDPGGTSGASAVLVGSRTGNGGRPRRRKPAVWLALTDRQRERLEQLHIVPFTPVPEPKTSAKTSLPAVSAFDRGVAALAQYKAHTGSVNVSRGHVERLKDRTEVKLGVWIMNEKTRRTKLTPDKRGTLATLGLNWATA</sequence>
<dbReference type="InterPro" id="IPR005114">
    <property type="entry name" value="Helicase_assoc"/>
</dbReference>
<keyword evidence="3" id="KW-0347">Helicase</keyword>
<gene>
    <name evidence="3" type="ORF">GFH48_38375</name>
</gene>
<accession>A0A5Q0LMW5</accession>
<reference evidence="3 4" key="1">
    <citation type="submission" date="2019-10" db="EMBL/GenBank/DDBJ databases">
        <title>A novel species.</title>
        <authorList>
            <person name="Gao J."/>
        </authorList>
    </citation>
    <scope>NUCLEOTIDE SEQUENCE [LARGE SCALE GENOMIC DNA]</scope>
    <source>
        <strain evidence="3 4">QMT-28</strain>
    </source>
</reference>
<keyword evidence="3" id="KW-0378">Hydrolase</keyword>
<evidence type="ECO:0000259" key="2">
    <source>
        <dbReference type="Pfam" id="PF03457"/>
    </source>
</evidence>
<keyword evidence="4" id="KW-1185">Reference proteome</keyword>
<dbReference type="KEGG" id="sfy:GFH48_38375"/>
<dbReference type="AlphaFoldDB" id="A0A5Q0LMW5"/>
<evidence type="ECO:0000256" key="1">
    <source>
        <dbReference type="SAM" id="MobiDB-lite"/>
    </source>
</evidence>
<organism evidence="3 4">
    <name type="scientific">Streptomyces fagopyri</name>
    <dbReference type="NCBI Taxonomy" id="2662397"/>
    <lineage>
        <taxon>Bacteria</taxon>
        <taxon>Bacillati</taxon>
        <taxon>Actinomycetota</taxon>
        <taxon>Actinomycetes</taxon>
        <taxon>Kitasatosporales</taxon>
        <taxon>Streptomycetaceae</taxon>
        <taxon>Streptomyces</taxon>
    </lineage>
</organism>
<keyword evidence="3" id="KW-0067">ATP-binding</keyword>
<name>A0A5Q0LMW5_9ACTN</name>
<keyword evidence="3" id="KW-0547">Nucleotide-binding</keyword>
<feature type="region of interest" description="Disordered" evidence="1">
    <location>
        <begin position="1"/>
        <end position="31"/>
    </location>
</feature>
<dbReference type="EMBL" id="CP045643">
    <property type="protein sequence ID" value="QFZ78380.1"/>
    <property type="molecule type" value="Genomic_DNA"/>
</dbReference>
<evidence type="ECO:0000313" key="4">
    <source>
        <dbReference type="Proteomes" id="UP000326179"/>
    </source>
</evidence>
<feature type="domain" description="Helicase-associated" evidence="2">
    <location>
        <begin position="72"/>
        <end position="134"/>
    </location>
</feature>
<dbReference type="Pfam" id="PF03457">
    <property type="entry name" value="HA"/>
    <property type="match status" value="1"/>
</dbReference>
<proteinExistence type="predicted"/>
<dbReference type="GO" id="GO:0004386">
    <property type="term" value="F:helicase activity"/>
    <property type="evidence" value="ECO:0007669"/>
    <property type="project" value="UniProtKB-KW"/>
</dbReference>
<evidence type="ECO:0000313" key="3">
    <source>
        <dbReference type="EMBL" id="QFZ78380.1"/>
    </source>
</evidence>
<dbReference type="Proteomes" id="UP000326179">
    <property type="component" value="Chromosome"/>
</dbReference>